<dbReference type="EMBL" id="AF045543">
    <property type="protein sequence ID" value="AAF14061.1"/>
    <property type="molecule type" value="Genomic_DNA"/>
</dbReference>
<proteinExistence type="predicted"/>
<feature type="non-terminal residue" evidence="1">
    <location>
        <position position="32"/>
    </location>
</feature>
<feature type="non-terminal residue" evidence="1">
    <location>
        <position position="1"/>
    </location>
</feature>
<evidence type="ECO:0000313" key="1">
    <source>
        <dbReference type="EMBL" id="AAF14061.1"/>
    </source>
</evidence>
<sequence length="32" mass="3829">GGFPDLCPGEWVRTPRQRRFKWLRAPVCLPCW</sequence>
<protein>
    <submittedName>
        <fullName evidence="1">Rh30-like protein</fullName>
    </submittedName>
</protein>
<name>Q9R0E3_MOUSE</name>
<accession>Q9R0E3</accession>
<reference evidence="1" key="2">
    <citation type="journal article" date="2000" name="Mol. Biol. Evol.">
        <title>Rh gene evolution in primates: study of intron sequences.</title>
        <authorList>
            <person name="Apoil P.A."/>
            <person name="Blancher A."/>
        </authorList>
    </citation>
    <scope>NUCLEOTIDE SEQUENCE</scope>
</reference>
<dbReference type="AlphaFoldDB" id="Q9R0E3"/>
<organism evidence="1">
    <name type="scientific">Mus musculus</name>
    <name type="common">Mouse</name>
    <dbReference type="NCBI Taxonomy" id="10090"/>
    <lineage>
        <taxon>Eukaryota</taxon>
        <taxon>Metazoa</taxon>
        <taxon>Chordata</taxon>
        <taxon>Craniata</taxon>
        <taxon>Vertebrata</taxon>
        <taxon>Euteleostomi</taxon>
        <taxon>Mammalia</taxon>
        <taxon>Eutheria</taxon>
        <taxon>Euarchontoglires</taxon>
        <taxon>Glires</taxon>
        <taxon>Rodentia</taxon>
        <taxon>Myomorpha</taxon>
        <taxon>Muroidea</taxon>
        <taxon>Muridae</taxon>
        <taxon>Murinae</taxon>
        <taxon>Mus</taxon>
        <taxon>Mus</taxon>
    </lineage>
</organism>
<gene>
    <name evidence="1" type="primary">RH30-like gene</name>
</gene>
<reference evidence="1" key="1">
    <citation type="submission" date="1998-02" db="EMBL/GenBank/DDBJ databases">
        <authorList>
            <person name="Apoil P.A."/>
            <person name="Blancher A."/>
        </authorList>
    </citation>
    <scope>NUCLEOTIDE SEQUENCE</scope>
</reference>